<accession>A0A8K0CGQ8</accession>
<evidence type="ECO:0000256" key="4">
    <source>
        <dbReference type="ARBA" id="ARBA00022692"/>
    </source>
</evidence>
<keyword evidence="8" id="KW-0732">Signal</keyword>
<keyword evidence="3" id="KW-0813">Transport</keyword>
<keyword evidence="10" id="KW-1185">Reference proteome</keyword>
<dbReference type="Proteomes" id="UP000801492">
    <property type="component" value="Unassembled WGS sequence"/>
</dbReference>
<gene>
    <name evidence="9" type="ORF">ILUMI_19140</name>
</gene>
<feature type="signal peptide" evidence="8">
    <location>
        <begin position="1"/>
        <end position="26"/>
    </location>
</feature>
<dbReference type="GO" id="GO:0005886">
    <property type="term" value="C:plasma membrane"/>
    <property type="evidence" value="ECO:0007669"/>
    <property type="project" value="TreeGrafter"/>
</dbReference>
<comment type="similarity">
    <text evidence="2">Belongs to the Ca(2+):cation antiporter (CaCA) (TC 2.A.19) family. SLC24A subfamily.</text>
</comment>
<dbReference type="EMBL" id="VTPC01085485">
    <property type="protein sequence ID" value="KAF2887033.1"/>
    <property type="molecule type" value="Genomic_DNA"/>
</dbReference>
<evidence type="ECO:0000256" key="5">
    <source>
        <dbReference type="ARBA" id="ARBA00022989"/>
    </source>
</evidence>
<feature type="chain" id="PRO_5035436097" evidence="8">
    <location>
        <begin position="27"/>
        <end position="129"/>
    </location>
</feature>
<organism evidence="9 10">
    <name type="scientific">Ignelater luminosus</name>
    <name type="common">Cucubano</name>
    <name type="synonym">Pyrophorus luminosus</name>
    <dbReference type="NCBI Taxonomy" id="2038154"/>
    <lineage>
        <taxon>Eukaryota</taxon>
        <taxon>Metazoa</taxon>
        <taxon>Ecdysozoa</taxon>
        <taxon>Arthropoda</taxon>
        <taxon>Hexapoda</taxon>
        <taxon>Insecta</taxon>
        <taxon>Pterygota</taxon>
        <taxon>Neoptera</taxon>
        <taxon>Endopterygota</taxon>
        <taxon>Coleoptera</taxon>
        <taxon>Polyphaga</taxon>
        <taxon>Elateriformia</taxon>
        <taxon>Elateroidea</taxon>
        <taxon>Elateridae</taxon>
        <taxon>Agrypninae</taxon>
        <taxon>Pyrophorini</taxon>
        <taxon>Ignelater</taxon>
    </lineage>
</organism>
<evidence type="ECO:0000256" key="6">
    <source>
        <dbReference type="ARBA" id="ARBA00023136"/>
    </source>
</evidence>
<evidence type="ECO:0000256" key="8">
    <source>
        <dbReference type="SAM" id="SignalP"/>
    </source>
</evidence>
<dbReference type="PANTHER" id="PTHR10846">
    <property type="entry name" value="SODIUM/POTASSIUM/CALCIUM EXCHANGER"/>
    <property type="match status" value="1"/>
</dbReference>
<evidence type="ECO:0000256" key="7">
    <source>
        <dbReference type="SAM" id="Phobius"/>
    </source>
</evidence>
<dbReference type="AlphaFoldDB" id="A0A8K0CGQ8"/>
<evidence type="ECO:0000313" key="9">
    <source>
        <dbReference type="EMBL" id="KAF2887033.1"/>
    </source>
</evidence>
<keyword evidence="4 7" id="KW-0812">Transmembrane</keyword>
<proteinExistence type="inferred from homology"/>
<evidence type="ECO:0000256" key="1">
    <source>
        <dbReference type="ARBA" id="ARBA00004141"/>
    </source>
</evidence>
<feature type="non-terminal residue" evidence="9">
    <location>
        <position position="129"/>
    </location>
</feature>
<comment type="subcellular location">
    <subcellularLocation>
        <location evidence="1">Membrane</location>
        <topology evidence="1">Multi-pass membrane protein</topology>
    </subcellularLocation>
</comment>
<keyword evidence="5 7" id="KW-1133">Transmembrane helix</keyword>
<dbReference type="GO" id="GO:0005262">
    <property type="term" value="F:calcium channel activity"/>
    <property type="evidence" value="ECO:0007669"/>
    <property type="project" value="TreeGrafter"/>
</dbReference>
<evidence type="ECO:0000256" key="3">
    <source>
        <dbReference type="ARBA" id="ARBA00022449"/>
    </source>
</evidence>
<keyword evidence="3" id="KW-0050">Antiport</keyword>
<feature type="transmembrane region" description="Helical" evidence="7">
    <location>
        <begin position="90"/>
        <end position="110"/>
    </location>
</feature>
<protein>
    <submittedName>
        <fullName evidence="9">Uncharacterized protein</fullName>
    </submittedName>
</protein>
<dbReference type="GO" id="GO:0006874">
    <property type="term" value="P:intracellular calcium ion homeostasis"/>
    <property type="evidence" value="ECO:0007669"/>
    <property type="project" value="TreeGrafter"/>
</dbReference>
<keyword evidence="6 7" id="KW-0472">Membrane</keyword>
<name>A0A8K0CGQ8_IGNLU</name>
<dbReference type="GO" id="GO:0008273">
    <property type="term" value="F:calcium, potassium:sodium antiporter activity"/>
    <property type="evidence" value="ECO:0007669"/>
    <property type="project" value="TreeGrafter"/>
</dbReference>
<comment type="caution">
    <text evidence="9">The sequence shown here is derived from an EMBL/GenBank/DDBJ whole genome shotgun (WGS) entry which is preliminary data.</text>
</comment>
<sequence length="129" mass="14614">MKIKGSYLLLVISVSIQVASFTNVDGFIDQKFDNSLLIKNVTQVQNETRVKPHKRITPIMFAKPFSDNDICSDSLDDFPNFFTPEQRKQGAIIIAFLVGIYCFTLLAIVCDNYFLPCVERICETLNLSP</sequence>
<dbReference type="InterPro" id="IPR004481">
    <property type="entry name" value="K/Na/Ca-exchanger"/>
</dbReference>
<dbReference type="OrthoDB" id="2127281at2759"/>
<dbReference type="PANTHER" id="PTHR10846:SF2">
    <property type="entry name" value="RE48874P"/>
    <property type="match status" value="1"/>
</dbReference>
<reference evidence="9" key="1">
    <citation type="submission" date="2019-08" db="EMBL/GenBank/DDBJ databases">
        <title>The genome of the North American firefly Photinus pyralis.</title>
        <authorList>
            <consortium name="Photinus pyralis genome working group"/>
            <person name="Fallon T.R."/>
            <person name="Sander Lower S.E."/>
            <person name="Weng J.-K."/>
        </authorList>
    </citation>
    <scope>NUCLEOTIDE SEQUENCE</scope>
    <source>
        <strain evidence="9">TRF0915ILg1</strain>
        <tissue evidence="9">Whole body</tissue>
    </source>
</reference>
<evidence type="ECO:0000256" key="2">
    <source>
        <dbReference type="ARBA" id="ARBA00005364"/>
    </source>
</evidence>
<evidence type="ECO:0000313" key="10">
    <source>
        <dbReference type="Proteomes" id="UP000801492"/>
    </source>
</evidence>